<dbReference type="NCBIfam" id="NF010437">
    <property type="entry name" value="PRK13863.1"/>
    <property type="match status" value="1"/>
</dbReference>
<dbReference type="InterPro" id="IPR005094">
    <property type="entry name" value="Endonuclease_MobA/VirD2"/>
</dbReference>
<dbReference type="EMBL" id="BBJU01000024">
    <property type="protein sequence ID" value="GAK72205.1"/>
    <property type="molecule type" value="Genomic_DNA"/>
</dbReference>
<feature type="compositionally biased region" description="Low complexity" evidence="1">
    <location>
        <begin position="390"/>
        <end position="406"/>
    </location>
</feature>
<evidence type="ECO:0000313" key="3">
    <source>
        <dbReference type="EMBL" id="GAK72205.1"/>
    </source>
</evidence>
<dbReference type="Proteomes" id="UP000028701">
    <property type="component" value="Unassembled WGS sequence"/>
</dbReference>
<keyword evidence="3" id="KW-0378">Hydrolase</keyword>
<dbReference type="PIRSF" id="PIRSF016095">
    <property type="entry name" value="Endonuclease_VirD2"/>
    <property type="match status" value="1"/>
</dbReference>
<dbReference type="AlphaFoldDB" id="A0A081CZV9"/>
<feature type="region of interest" description="Disordered" evidence="1">
    <location>
        <begin position="214"/>
        <end position="265"/>
    </location>
</feature>
<feature type="region of interest" description="Disordered" evidence="1">
    <location>
        <begin position="300"/>
        <end position="447"/>
    </location>
</feature>
<comment type="caution">
    <text evidence="3">The sequence shown here is derived from an EMBL/GenBank/DDBJ whole genome shotgun (WGS) entry which is preliminary data.</text>
</comment>
<dbReference type="RefSeq" id="WP_045231709.1">
    <property type="nucleotide sequence ID" value="NZ_BBJU01000024.1"/>
</dbReference>
<evidence type="ECO:0000313" key="4">
    <source>
        <dbReference type="Proteomes" id="UP000028701"/>
    </source>
</evidence>
<reference evidence="3 4" key="1">
    <citation type="submission" date="2014-08" db="EMBL/GenBank/DDBJ databases">
        <title>Whole genome shotgun sequence of Rhizobium rubi NBRC 13261.</title>
        <authorList>
            <person name="Katano-Makiyama Y."/>
            <person name="Hosoyama A."/>
            <person name="Hashimoto M."/>
            <person name="Hosoyama Y."/>
            <person name="Noguchi M."/>
            <person name="Tsuchikane K."/>
            <person name="Uohara A."/>
            <person name="Ohji S."/>
            <person name="Ichikawa N."/>
            <person name="Kimura A."/>
            <person name="Yamazoe A."/>
            <person name="Fujita N."/>
        </authorList>
    </citation>
    <scope>NUCLEOTIDE SEQUENCE [LARGE SCALE GENOMIC DNA]</scope>
    <source>
        <strain evidence="3 4">NBRC 13261</strain>
    </source>
</reference>
<keyword evidence="3" id="KW-0540">Nuclease</keyword>
<dbReference type="eggNOG" id="COG3843">
    <property type="taxonomic scope" value="Bacteria"/>
</dbReference>
<proteinExistence type="predicted"/>
<keyword evidence="3" id="KW-0255">Endonuclease</keyword>
<dbReference type="Pfam" id="PF03432">
    <property type="entry name" value="Relaxase"/>
    <property type="match status" value="1"/>
</dbReference>
<feature type="compositionally biased region" description="Basic and acidic residues" evidence="1">
    <location>
        <begin position="427"/>
        <end position="447"/>
    </location>
</feature>
<feature type="compositionally biased region" description="Polar residues" evidence="1">
    <location>
        <begin position="251"/>
        <end position="260"/>
    </location>
</feature>
<accession>A0A081CZV9</accession>
<dbReference type="OrthoDB" id="98563at2"/>
<dbReference type="GO" id="GO:0051819">
    <property type="term" value="P:symbiont-mediated induction of tumor or growth in host"/>
    <property type="evidence" value="ECO:0007669"/>
    <property type="project" value="InterPro"/>
</dbReference>
<protein>
    <submittedName>
        <fullName evidence="3">T-DNA border endonuclease VirD2</fullName>
    </submittedName>
</protein>
<organism evidence="3 4">
    <name type="scientific">Agrobacterium rubi TR3 = NBRC 13261</name>
    <dbReference type="NCBI Taxonomy" id="1368415"/>
    <lineage>
        <taxon>Bacteria</taxon>
        <taxon>Pseudomonadati</taxon>
        <taxon>Pseudomonadota</taxon>
        <taxon>Alphaproteobacteria</taxon>
        <taxon>Hyphomicrobiales</taxon>
        <taxon>Rhizobiaceae</taxon>
        <taxon>Rhizobium/Agrobacterium group</taxon>
        <taxon>Agrobacterium</taxon>
    </lineage>
</organism>
<evidence type="ECO:0000259" key="2">
    <source>
        <dbReference type="Pfam" id="PF03432"/>
    </source>
</evidence>
<dbReference type="GO" id="GO:0004520">
    <property type="term" value="F:DNA endonuclease activity"/>
    <property type="evidence" value="ECO:0007669"/>
    <property type="project" value="InterPro"/>
</dbReference>
<name>A0A081CZV9_9HYPH</name>
<sequence length="447" mass="49449">MPDRAQVIIRIVPGGGTKTLQQIINQLEYLSRKGRLELQRSARHLDIPLPPDQIHELARSWVQETGTYDESQPDEERQQELTTHIIVSFPAGTSQVAAYAASREWAAEMFGSGAGGGRYNYLTAFHIDRDHPHLHVVVNRRELLGHGWLKISRRHPQLNYDALRIKMAEISLRHGIALDASRRAERGITERPITYAQYRRLEREQARQIRFEDADLEQSSPQGDHPEFSQPFDTSPFEASAGGPEDMPRPNNRQNESQVHLQEPAGVSNEAGVLVRVALETERLAQPFVSETILADDIGSGSSRVAEGRVESANRTPDIPRAATGAATHTTHDRQRRAKRPHDDDGGPSGAKRVTLEGIAVGPQANAGEQDGSSGPLVRQAGTSRPSPPTATTRASTATDSLSATAHLQQRRGVSSKRPREDDDGEPSERKRERDERSKDGRGGNRR</sequence>
<evidence type="ECO:0000256" key="1">
    <source>
        <dbReference type="SAM" id="MobiDB-lite"/>
    </source>
</evidence>
<dbReference type="InterPro" id="IPR016644">
    <property type="entry name" value="VirD2"/>
</dbReference>
<gene>
    <name evidence="3" type="primary">virD2</name>
    <name evidence="3" type="ORF">RRU01S_24_00795</name>
</gene>
<feature type="domain" description="MobA/VirD2-like nuclease" evidence="2">
    <location>
        <begin position="67"/>
        <end position="152"/>
    </location>
</feature>